<evidence type="ECO:0000313" key="1">
    <source>
        <dbReference type="EMBL" id="CAG8504700.1"/>
    </source>
</evidence>
<evidence type="ECO:0000313" key="2">
    <source>
        <dbReference type="Proteomes" id="UP000789396"/>
    </source>
</evidence>
<sequence length="520" mass="60028">MSSISGQSQANSDNKQLLQKAIEDGYVKCISYSKFTNVQPIAQGGYGEISYADWETGGIKLPVALKSIKPYSDDSQGKNRDKYGEFKKEDDFCFNTLVIPDFDAREIPIPNTPKRYVELYTACWDSNPEVRPPIKTIMIVLEELEKIEWSEKNVSIHSDTKINTLVDAEENYEKVSQFKERDMEGIIEFIKKGNIEALRVSVNSFPKDENIQIDLKKLDKTITDVTNNNMGEKNREKNKMIFKQVVILIALRIMKDYKFSNGQEYNPLHYLCGIYIHLGIPIKERFNFFTSTIINLEELGIKDLTITVINNYNGASQITNKLNIVSPSDLGTNTTLNKTGLNSFNGTDLVIPNKMVININTLNEFDMSPFLWVLHEKPLNKHLLVWLGEKGGRPISEKVFCNYLVENMLQNWKINDLKDVAAIFYHYEIKIISNEFEQLVLHKYIAKDGTLHQLEMLFGYFWDYYNDQKIVNEALKYAKGKNQTYLKELSENFDERKLKLKDHLDELVVPLLSSLKTNRI</sequence>
<name>A0A9N8ZRZ3_9GLOM</name>
<gene>
    <name evidence="1" type="ORF">RFULGI_LOCUS2606</name>
</gene>
<dbReference type="OrthoDB" id="2445971at2759"/>
<dbReference type="AlphaFoldDB" id="A0A9N8ZRZ3"/>
<organism evidence="1 2">
    <name type="scientific">Racocetra fulgida</name>
    <dbReference type="NCBI Taxonomy" id="60492"/>
    <lineage>
        <taxon>Eukaryota</taxon>
        <taxon>Fungi</taxon>
        <taxon>Fungi incertae sedis</taxon>
        <taxon>Mucoromycota</taxon>
        <taxon>Glomeromycotina</taxon>
        <taxon>Glomeromycetes</taxon>
        <taxon>Diversisporales</taxon>
        <taxon>Gigasporaceae</taxon>
        <taxon>Racocetra</taxon>
    </lineage>
</organism>
<reference evidence="1" key="1">
    <citation type="submission" date="2021-06" db="EMBL/GenBank/DDBJ databases">
        <authorList>
            <person name="Kallberg Y."/>
            <person name="Tangrot J."/>
            <person name="Rosling A."/>
        </authorList>
    </citation>
    <scope>NUCLEOTIDE SEQUENCE</scope>
    <source>
        <strain evidence="1">IN212</strain>
    </source>
</reference>
<comment type="caution">
    <text evidence="1">The sequence shown here is derived from an EMBL/GenBank/DDBJ whole genome shotgun (WGS) entry which is preliminary data.</text>
</comment>
<accession>A0A9N8ZRZ3</accession>
<protein>
    <submittedName>
        <fullName evidence="1">7830_t:CDS:1</fullName>
    </submittedName>
</protein>
<proteinExistence type="predicted"/>
<dbReference type="EMBL" id="CAJVPZ010002015">
    <property type="protein sequence ID" value="CAG8504700.1"/>
    <property type="molecule type" value="Genomic_DNA"/>
</dbReference>
<keyword evidence="2" id="KW-1185">Reference proteome</keyword>
<dbReference type="Proteomes" id="UP000789396">
    <property type="component" value="Unassembled WGS sequence"/>
</dbReference>